<dbReference type="Proteomes" id="UP000195208">
    <property type="component" value="Unassembled WGS sequence"/>
</dbReference>
<dbReference type="GO" id="GO:0005886">
    <property type="term" value="C:plasma membrane"/>
    <property type="evidence" value="ECO:0007669"/>
    <property type="project" value="UniProtKB-SubCell"/>
</dbReference>
<dbReference type="OrthoDB" id="2690036at2"/>
<evidence type="ECO:0000313" key="11">
    <source>
        <dbReference type="Proteomes" id="UP000646308"/>
    </source>
</evidence>
<evidence type="ECO:0000256" key="2">
    <source>
        <dbReference type="ARBA" id="ARBA00006544"/>
    </source>
</evidence>
<reference evidence="8" key="2">
    <citation type="submission" date="2019-11" db="EMBL/GenBank/DDBJ databases">
        <title>Whole genome comparisons of Staphylococcus agnetis isolates from cattle and chickens.</title>
        <authorList>
            <person name="Rhoads D."/>
            <person name="Shwani A."/>
            <person name="Adkins P."/>
            <person name="Calcutt M."/>
            <person name="Middleton J."/>
        </authorList>
    </citation>
    <scope>NUCLEOTIDE SEQUENCE</scope>
    <source>
        <strain evidence="8">1387</strain>
    </source>
</reference>
<dbReference type="RefSeq" id="WP_060551432.1">
    <property type="nucleotide sequence ID" value="NZ_CP009623.1"/>
</dbReference>
<dbReference type="PANTHER" id="PTHR31086">
    <property type="entry name" value="ALUMINUM-ACTIVATED MALATE TRANSPORTER 10"/>
    <property type="match status" value="1"/>
</dbReference>
<evidence type="ECO:0000256" key="3">
    <source>
        <dbReference type="ARBA" id="ARBA00022475"/>
    </source>
</evidence>
<sequence length="343" mass="38679">MNGNGTRIKSVIGARTIKTGLATFLTALFCLWLNLNPIFAILSAVVTIEPTVKASITKGYKRLPATVMGAFIAVVCTYIFGDDSALAYGITATLTILFCIQFNLHVGITVATLTALAMIPDIHEDYVFNFVSRLITAFIGLGTAGLVNFIVLPPKYYTQIDALIDQTESQIYSLFTQRMKELLIGQYHSDKSDKAVEKLHINNARVEELLGFQRDELKYHKSNNRSDEWLRIRKLTNRAHENRLLITHLSNIIYLPEDDLILFNDAEKKAIIAITNKISQISIKGTFEPERKAATTLKNSVKGLNEFDINQVKSHTIYEILLIYRILLLRFKKLNLNNPQNSL</sequence>
<evidence type="ECO:0000256" key="7">
    <source>
        <dbReference type="SAM" id="Phobius"/>
    </source>
</evidence>
<dbReference type="Proteomes" id="UP000646308">
    <property type="component" value="Unassembled WGS sequence"/>
</dbReference>
<name>A0A2T4MGJ3_9STAP</name>
<dbReference type="KEGG" id="sagq:EP23_05620"/>
<gene>
    <name evidence="9" type="ORF">B9M88_08895</name>
    <name evidence="8" type="ORF">GLV84_01250</name>
</gene>
<feature type="transmembrane region" description="Helical" evidence="7">
    <location>
        <begin position="86"/>
        <end position="119"/>
    </location>
</feature>
<dbReference type="EMBL" id="NEFX01000017">
    <property type="protein sequence ID" value="OTW30634.1"/>
    <property type="molecule type" value="Genomic_DNA"/>
</dbReference>
<protein>
    <submittedName>
        <fullName evidence="8">Aromatic acid exporter family protein</fullName>
    </submittedName>
</protein>
<feature type="transmembrane region" description="Helical" evidence="7">
    <location>
        <begin position="131"/>
        <end position="152"/>
    </location>
</feature>
<evidence type="ECO:0000313" key="10">
    <source>
        <dbReference type="Proteomes" id="UP000195208"/>
    </source>
</evidence>
<evidence type="ECO:0000256" key="6">
    <source>
        <dbReference type="ARBA" id="ARBA00023136"/>
    </source>
</evidence>
<keyword evidence="6 7" id="KW-0472">Membrane</keyword>
<comment type="subcellular location">
    <subcellularLocation>
        <location evidence="1">Cell membrane</location>
        <topology evidence="1">Multi-pass membrane protein</topology>
    </subcellularLocation>
</comment>
<accession>A0A2T4MGJ3</accession>
<keyword evidence="5 7" id="KW-1133">Transmembrane helix</keyword>
<comment type="similarity">
    <text evidence="2">Belongs to the UPF0421 family.</text>
</comment>
<dbReference type="EMBL" id="WMFL01000015">
    <property type="protein sequence ID" value="NJI01513.1"/>
    <property type="molecule type" value="Genomic_DNA"/>
</dbReference>
<dbReference type="AlphaFoldDB" id="A0A2T4MGJ3"/>
<keyword evidence="3" id="KW-1003">Cell membrane</keyword>
<feature type="transmembrane region" description="Helical" evidence="7">
    <location>
        <begin position="63"/>
        <end position="80"/>
    </location>
</feature>
<evidence type="ECO:0000256" key="4">
    <source>
        <dbReference type="ARBA" id="ARBA00022692"/>
    </source>
</evidence>
<proteinExistence type="inferred from homology"/>
<dbReference type="GeneID" id="57692068"/>
<evidence type="ECO:0000313" key="9">
    <source>
        <dbReference type="EMBL" id="OTW30634.1"/>
    </source>
</evidence>
<dbReference type="InterPro" id="IPR010343">
    <property type="entry name" value="ArAE_1"/>
</dbReference>
<organism evidence="8 11">
    <name type="scientific">Staphylococcus agnetis</name>
    <dbReference type="NCBI Taxonomy" id="985762"/>
    <lineage>
        <taxon>Bacteria</taxon>
        <taxon>Bacillati</taxon>
        <taxon>Bacillota</taxon>
        <taxon>Bacilli</taxon>
        <taxon>Bacillales</taxon>
        <taxon>Staphylococcaceae</taxon>
        <taxon>Staphylococcus</taxon>
    </lineage>
</organism>
<keyword evidence="4 7" id="KW-0812">Transmembrane</keyword>
<keyword evidence="10" id="KW-1185">Reference proteome</keyword>
<evidence type="ECO:0000313" key="8">
    <source>
        <dbReference type="EMBL" id="NJI01513.1"/>
    </source>
</evidence>
<evidence type="ECO:0000256" key="1">
    <source>
        <dbReference type="ARBA" id="ARBA00004651"/>
    </source>
</evidence>
<evidence type="ECO:0000256" key="5">
    <source>
        <dbReference type="ARBA" id="ARBA00022989"/>
    </source>
</evidence>
<reference evidence="9 10" key="1">
    <citation type="submission" date="2017-04" db="EMBL/GenBank/DDBJ databases">
        <title>Staphylococcus agnetis, a potential pathogen in the broiler production.</title>
        <authorList>
            <person name="Poulsen L."/>
        </authorList>
    </citation>
    <scope>NUCLEOTIDE SEQUENCE [LARGE SCALE GENOMIC DNA]</scope>
    <source>
        <strain evidence="9 10">723_310714_2_2_spleen</strain>
    </source>
</reference>
<feature type="transmembrane region" description="Helical" evidence="7">
    <location>
        <begin position="20"/>
        <end position="42"/>
    </location>
</feature>
<comment type="caution">
    <text evidence="8">The sequence shown here is derived from an EMBL/GenBank/DDBJ whole genome shotgun (WGS) entry which is preliminary data.</text>
</comment>
<dbReference type="Pfam" id="PF06081">
    <property type="entry name" value="ArAE_1"/>
    <property type="match status" value="1"/>
</dbReference>